<evidence type="ECO:0000256" key="1">
    <source>
        <dbReference type="ARBA" id="ARBA00023015"/>
    </source>
</evidence>
<gene>
    <name evidence="5" type="ORF">SAMN02745178_00925</name>
</gene>
<evidence type="ECO:0000259" key="4">
    <source>
        <dbReference type="PROSITE" id="PS50932"/>
    </source>
</evidence>
<name>A0A1T4WPK7_9FIRM</name>
<reference evidence="5 6" key="1">
    <citation type="submission" date="2017-02" db="EMBL/GenBank/DDBJ databases">
        <authorList>
            <person name="Peterson S.W."/>
        </authorList>
    </citation>
    <scope>NUCLEOTIDE SEQUENCE [LARGE SCALE GENOMIC DNA]</scope>
    <source>
        <strain evidence="5 6">ATCC 27749</strain>
    </source>
</reference>
<dbReference type="SUPFAM" id="SSF53822">
    <property type="entry name" value="Periplasmic binding protein-like I"/>
    <property type="match status" value="1"/>
</dbReference>
<dbReference type="Gene3D" id="1.10.260.40">
    <property type="entry name" value="lambda repressor-like DNA-binding domains"/>
    <property type="match status" value="1"/>
</dbReference>
<dbReference type="Proteomes" id="UP000190286">
    <property type="component" value="Unassembled WGS sequence"/>
</dbReference>
<dbReference type="Pfam" id="PF13377">
    <property type="entry name" value="Peripla_BP_3"/>
    <property type="match status" value="1"/>
</dbReference>
<dbReference type="AlphaFoldDB" id="A0A1T4WPK7"/>
<dbReference type="GO" id="GO:0000976">
    <property type="term" value="F:transcription cis-regulatory region binding"/>
    <property type="evidence" value="ECO:0007669"/>
    <property type="project" value="TreeGrafter"/>
</dbReference>
<dbReference type="GO" id="GO:0003700">
    <property type="term" value="F:DNA-binding transcription factor activity"/>
    <property type="evidence" value="ECO:0007669"/>
    <property type="project" value="TreeGrafter"/>
</dbReference>
<dbReference type="RefSeq" id="WP_078783919.1">
    <property type="nucleotide sequence ID" value="NZ_CABIYV010000005.1"/>
</dbReference>
<dbReference type="Pfam" id="PF00356">
    <property type="entry name" value="LacI"/>
    <property type="match status" value="1"/>
</dbReference>
<dbReference type="Gene3D" id="3.40.50.2300">
    <property type="match status" value="2"/>
</dbReference>
<protein>
    <submittedName>
        <fullName evidence="5">Transcriptional regulator, LacI family</fullName>
    </submittedName>
</protein>
<dbReference type="EMBL" id="FUYF01000003">
    <property type="protein sequence ID" value="SKA79283.1"/>
    <property type="molecule type" value="Genomic_DNA"/>
</dbReference>
<evidence type="ECO:0000256" key="3">
    <source>
        <dbReference type="ARBA" id="ARBA00023163"/>
    </source>
</evidence>
<dbReference type="InterPro" id="IPR000843">
    <property type="entry name" value="HTH_LacI"/>
</dbReference>
<dbReference type="SUPFAM" id="SSF47413">
    <property type="entry name" value="lambda repressor-like DNA-binding domains"/>
    <property type="match status" value="1"/>
</dbReference>
<proteinExistence type="predicted"/>
<dbReference type="PROSITE" id="PS50932">
    <property type="entry name" value="HTH_LACI_2"/>
    <property type="match status" value="1"/>
</dbReference>
<dbReference type="OrthoDB" id="308642at2"/>
<sequence>MARRATLKDVAERAQVSTATVSYVLNDKKSISEQTKTRVYDAIRDLNYVPDLSARSLSSRDSKLIGIVIPQTEPGSKLMLQNDFYSEIVGSIEYHARQHGYHVIISATDVNESYLTLAKERNLDGIIVIGMYPDDFYRQMKKTQIPIVLIDSYCNDHYYHSIRIDDAYGSYLATNHVIGYGHKKIAFFCGQIKENGVIKKRLCGYQQALEEAGIPYDPTLVYEGKVDYDSGIELARKLCNENKDVTAVVATADILAIGAMKGFYEQGVSVPNDISIVGFDDLEISKYLTPGLTTVRQEISQKGEKAVELLLDNIQDADMTKREVIIPVSLSRRESVRDMRGEE</sequence>
<keyword evidence="6" id="KW-1185">Reference proteome</keyword>
<dbReference type="STRING" id="745368.SAMN02745178_00925"/>
<dbReference type="InterPro" id="IPR028082">
    <property type="entry name" value="Peripla_BP_I"/>
</dbReference>
<keyword evidence="3" id="KW-0804">Transcription</keyword>
<dbReference type="GeneID" id="93337405"/>
<dbReference type="CDD" id="cd01392">
    <property type="entry name" value="HTH_LacI"/>
    <property type="match status" value="1"/>
</dbReference>
<evidence type="ECO:0000313" key="5">
    <source>
        <dbReference type="EMBL" id="SKA79283.1"/>
    </source>
</evidence>
<dbReference type="PROSITE" id="PS00356">
    <property type="entry name" value="HTH_LACI_1"/>
    <property type="match status" value="1"/>
</dbReference>
<evidence type="ECO:0000313" key="6">
    <source>
        <dbReference type="Proteomes" id="UP000190286"/>
    </source>
</evidence>
<keyword evidence="1" id="KW-0805">Transcription regulation</keyword>
<feature type="domain" description="HTH lacI-type" evidence="4">
    <location>
        <begin position="5"/>
        <end position="59"/>
    </location>
</feature>
<dbReference type="InterPro" id="IPR010982">
    <property type="entry name" value="Lambda_DNA-bd_dom_sf"/>
</dbReference>
<dbReference type="PANTHER" id="PTHR30146">
    <property type="entry name" value="LACI-RELATED TRANSCRIPTIONAL REPRESSOR"/>
    <property type="match status" value="1"/>
</dbReference>
<evidence type="ECO:0000256" key="2">
    <source>
        <dbReference type="ARBA" id="ARBA00023125"/>
    </source>
</evidence>
<organism evidence="5 6">
    <name type="scientific">Gemmiger formicilis</name>
    <dbReference type="NCBI Taxonomy" id="745368"/>
    <lineage>
        <taxon>Bacteria</taxon>
        <taxon>Bacillati</taxon>
        <taxon>Bacillota</taxon>
        <taxon>Clostridia</taxon>
        <taxon>Eubacteriales</taxon>
        <taxon>Gemmiger</taxon>
    </lineage>
</organism>
<accession>A0A1T4WPK7</accession>
<dbReference type="SMART" id="SM00354">
    <property type="entry name" value="HTH_LACI"/>
    <property type="match status" value="1"/>
</dbReference>
<dbReference type="InterPro" id="IPR046335">
    <property type="entry name" value="LacI/GalR-like_sensor"/>
</dbReference>
<dbReference type="CDD" id="cd06267">
    <property type="entry name" value="PBP1_LacI_sugar_binding-like"/>
    <property type="match status" value="1"/>
</dbReference>
<keyword evidence="2" id="KW-0238">DNA-binding</keyword>
<dbReference type="PANTHER" id="PTHR30146:SF24">
    <property type="entry name" value="XYLOSE OPERON REGULATORY PROTEIN"/>
    <property type="match status" value="1"/>
</dbReference>